<evidence type="ECO:0000256" key="5">
    <source>
        <dbReference type="ARBA" id="ARBA00022989"/>
    </source>
</evidence>
<feature type="compositionally biased region" description="Basic and acidic residues" evidence="8">
    <location>
        <begin position="81"/>
        <end position="93"/>
    </location>
</feature>
<comment type="caution">
    <text evidence="11">The sequence shown here is derived from an EMBL/GenBank/DDBJ whole genome shotgun (WGS) entry which is preliminary data.</text>
</comment>
<feature type="region of interest" description="Disordered" evidence="8">
    <location>
        <begin position="258"/>
        <end position="327"/>
    </location>
</feature>
<keyword evidence="12" id="KW-1185">Reference proteome</keyword>
<gene>
    <name evidence="11" type="ORF">EDC38_0559</name>
</gene>
<dbReference type="SUPFAM" id="SSF103088">
    <property type="entry name" value="OmpA-like"/>
    <property type="match status" value="1"/>
</dbReference>
<keyword evidence="5 9" id="KW-1133">Transmembrane helix</keyword>
<dbReference type="PANTHER" id="PTHR30329">
    <property type="entry name" value="STATOR ELEMENT OF FLAGELLAR MOTOR COMPLEX"/>
    <property type="match status" value="1"/>
</dbReference>
<comment type="subcellular location">
    <subcellularLocation>
        <location evidence="1">Cell membrane</location>
        <topology evidence="1">Single-pass membrane protein</topology>
    </subcellularLocation>
</comment>
<dbReference type="InterPro" id="IPR050330">
    <property type="entry name" value="Bact_OuterMem_StrucFunc"/>
</dbReference>
<dbReference type="EMBL" id="RJUK01000001">
    <property type="protein sequence ID" value="ROQ19968.1"/>
    <property type="molecule type" value="Genomic_DNA"/>
</dbReference>
<evidence type="ECO:0000256" key="2">
    <source>
        <dbReference type="ARBA" id="ARBA00008914"/>
    </source>
</evidence>
<evidence type="ECO:0000256" key="9">
    <source>
        <dbReference type="SAM" id="Phobius"/>
    </source>
</evidence>
<dbReference type="InterPro" id="IPR006665">
    <property type="entry name" value="OmpA-like"/>
</dbReference>
<dbReference type="Pfam" id="PF13677">
    <property type="entry name" value="MotB_plug"/>
    <property type="match status" value="1"/>
</dbReference>
<dbReference type="InterPro" id="IPR036737">
    <property type="entry name" value="OmpA-like_sf"/>
</dbReference>
<dbReference type="RefSeq" id="WP_123637229.1">
    <property type="nucleotide sequence ID" value="NZ_RJUK01000001.1"/>
</dbReference>
<evidence type="ECO:0000256" key="7">
    <source>
        <dbReference type="PROSITE-ProRule" id="PRU00473"/>
    </source>
</evidence>
<dbReference type="Gene3D" id="3.30.1330.60">
    <property type="entry name" value="OmpA-like domain"/>
    <property type="match status" value="1"/>
</dbReference>
<dbReference type="AlphaFoldDB" id="A0A3N1NXE6"/>
<dbReference type="PROSITE" id="PS51123">
    <property type="entry name" value="OMPA_2"/>
    <property type="match status" value="1"/>
</dbReference>
<evidence type="ECO:0000256" key="3">
    <source>
        <dbReference type="ARBA" id="ARBA00022475"/>
    </source>
</evidence>
<protein>
    <submittedName>
        <fullName evidence="11">Chemotaxis protein MotB</fullName>
    </submittedName>
</protein>
<evidence type="ECO:0000313" key="11">
    <source>
        <dbReference type="EMBL" id="ROQ19968.1"/>
    </source>
</evidence>
<keyword evidence="6 7" id="KW-0472">Membrane</keyword>
<sequence length="327" mass="35442">MPRRRPTELHVNHERWLVSYADFITLLFAFFVVMYSISQVNESKYRVLSDTLMEAFEPARAVQPIQVGQPSRSPSASAIDIRGDDRGDTEHPMLGESGGLAGEEGLGELGELAERISERFSDLIGDDLLEVYANEYWLQVELRDSILFESGSAELSGQARDIFAEMARLLAEYDNPIQVEGHTDNQPIRNLRYPSNWELSAARASAIVKLLSGAGVSAQRLSAVGYGEHQPSADNDTPQGRAQNRRVALMIAREAMPRPSAALDGNGAESGILPPREAGPEGAPQESAPEADSSSGDSGESAAPVEPVQLEGGGLLFSSDPDLPRQR</sequence>
<feature type="compositionally biased region" description="Polar residues" evidence="8">
    <location>
        <begin position="66"/>
        <end position="76"/>
    </location>
</feature>
<keyword evidence="4 9" id="KW-0812">Transmembrane</keyword>
<reference evidence="11 12" key="1">
    <citation type="submission" date="2018-11" db="EMBL/GenBank/DDBJ databases">
        <title>Genomic Encyclopedia of Type Strains, Phase IV (KMG-IV): sequencing the most valuable type-strain genomes for metagenomic binning, comparative biology and taxonomic classification.</title>
        <authorList>
            <person name="Goeker M."/>
        </authorList>
    </citation>
    <scope>NUCLEOTIDE SEQUENCE [LARGE SCALE GENOMIC DNA]</scope>
    <source>
        <strain evidence="11 12">DSM 16974</strain>
    </source>
</reference>
<evidence type="ECO:0000313" key="12">
    <source>
        <dbReference type="Proteomes" id="UP000273643"/>
    </source>
</evidence>
<dbReference type="OrthoDB" id="9815217at2"/>
<evidence type="ECO:0000256" key="1">
    <source>
        <dbReference type="ARBA" id="ARBA00004162"/>
    </source>
</evidence>
<comment type="similarity">
    <text evidence="2">Belongs to the MotB family.</text>
</comment>
<dbReference type="GO" id="GO:0005886">
    <property type="term" value="C:plasma membrane"/>
    <property type="evidence" value="ECO:0007669"/>
    <property type="project" value="UniProtKB-SubCell"/>
</dbReference>
<feature type="compositionally biased region" description="Low complexity" evidence="8">
    <location>
        <begin position="287"/>
        <end position="304"/>
    </location>
</feature>
<evidence type="ECO:0000256" key="8">
    <source>
        <dbReference type="SAM" id="MobiDB-lite"/>
    </source>
</evidence>
<accession>A0A3N1NXE6</accession>
<feature type="region of interest" description="Disordered" evidence="8">
    <location>
        <begin position="65"/>
        <end position="103"/>
    </location>
</feature>
<feature type="transmembrane region" description="Helical" evidence="9">
    <location>
        <begin position="20"/>
        <end position="37"/>
    </location>
</feature>
<evidence type="ECO:0000256" key="6">
    <source>
        <dbReference type="ARBA" id="ARBA00023136"/>
    </source>
</evidence>
<dbReference type="CDD" id="cd07185">
    <property type="entry name" value="OmpA_C-like"/>
    <property type="match status" value="1"/>
</dbReference>
<dbReference type="NCBIfam" id="NF006541">
    <property type="entry name" value="PRK09038.1"/>
    <property type="match status" value="1"/>
</dbReference>
<dbReference type="Proteomes" id="UP000273643">
    <property type="component" value="Unassembled WGS sequence"/>
</dbReference>
<evidence type="ECO:0000256" key="4">
    <source>
        <dbReference type="ARBA" id="ARBA00022692"/>
    </source>
</evidence>
<keyword evidence="3" id="KW-1003">Cell membrane</keyword>
<dbReference type="InterPro" id="IPR025713">
    <property type="entry name" value="MotB-like_N_dom"/>
</dbReference>
<name>A0A3N1NXE6_9GAMM</name>
<dbReference type="PANTHER" id="PTHR30329:SF20">
    <property type="entry name" value="EXPORTED PROTEIN"/>
    <property type="match status" value="1"/>
</dbReference>
<proteinExistence type="inferred from homology"/>
<evidence type="ECO:0000259" key="10">
    <source>
        <dbReference type="PROSITE" id="PS51123"/>
    </source>
</evidence>
<dbReference type="Pfam" id="PF00691">
    <property type="entry name" value="OmpA"/>
    <property type="match status" value="1"/>
</dbReference>
<organism evidence="11 12">
    <name type="scientific">Marinimicrobium koreense</name>
    <dbReference type="NCBI Taxonomy" id="306545"/>
    <lineage>
        <taxon>Bacteria</taxon>
        <taxon>Pseudomonadati</taxon>
        <taxon>Pseudomonadota</taxon>
        <taxon>Gammaproteobacteria</taxon>
        <taxon>Cellvibrionales</taxon>
        <taxon>Cellvibrionaceae</taxon>
        <taxon>Marinimicrobium</taxon>
    </lineage>
</organism>
<feature type="domain" description="OmpA-like" evidence="10">
    <location>
        <begin position="135"/>
        <end position="255"/>
    </location>
</feature>